<protein>
    <submittedName>
        <fullName evidence="1">Uncharacterized protein</fullName>
    </submittedName>
</protein>
<sequence length="127" mass="14508">MAGINRNQSINETNTIIEQPRATRWNKTTKLNDLGTKKLKCVYLATCGNIAYYCDEAYMNEECYCFGHDICACYEGCYCCACNSICGSPIFQWVHCMRDWVGVDYNDFFAYTEYSNLEGEGGDREEG</sequence>
<reference evidence="1" key="1">
    <citation type="journal article" date="2020" name="Nature">
        <title>Giant virus diversity and host interactions through global metagenomics.</title>
        <authorList>
            <person name="Schulz F."/>
            <person name="Roux S."/>
            <person name="Paez-Espino D."/>
            <person name="Jungbluth S."/>
            <person name="Walsh D.A."/>
            <person name="Denef V.J."/>
            <person name="McMahon K.D."/>
            <person name="Konstantinidis K.T."/>
            <person name="Eloe-Fadrosh E.A."/>
            <person name="Kyrpides N.C."/>
            <person name="Woyke T."/>
        </authorList>
    </citation>
    <scope>NUCLEOTIDE SEQUENCE</scope>
    <source>
        <strain evidence="1">GVMAG-M-3300001351-8</strain>
    </source>
</reference>
<dbReference type="AlphaFoldDB" id="A0A6C0EHR6"/>
<name>A0A6C0EHR6_9ZZZZ</name>
<evidence type="ECO:0000313" key="1">
    <source>
        <dbReference type="EMBL" id="QHT28726.1"/>
    </source>
</evidence>
<organism evidence="1">
    <name type="scientific">viral metagenome</name>
    <dbReference type="NCBI Taxonomy" id="1070528"/>
    <lineage>
        <taxon>unclassified sequences</taxon>
        <taxon>metagenomes</taxon>
        <taxon>organismal metagenomes</taxon>
    </lineage>
</organism>
<proteinExistence type="predicted"/>
<dbReference type="EMBL" id="MN738864">
    <property type="protein sequence ID" value="QHT28726.1"/>
    <property type="molecule type" value="Genomic_DNA"/>
</dbReference>
<accession>A0A6C0EHR6</accession>